<evidence type="ECO:0000313" key="9">
    <source>
        <dbReference type="EMBL" id="KAL3799693.1"/>
    </source>
</evidence>
<dbReference type="PROSITE" id="PS50096">
    <property type="entry name" value="IQ"/>
    <property type="match status" value="3"/>
</dbReference>
<keyword evidence="7" id="KW-0175">Coiled coil</keyword>
<feature type="coiled-coil region" evidence="7">
    <location>
        <begin position="983"/>
        <end position="1076"/>
    </location>
</feature>
<dbReference type="SMART" id="SM00015">
    <property type="entry name" value="IQ"/>
    <property type="match status" value="4"/>
</dbReference>
<dbReference type="Pfam" id="PF00063">
    <property type="entry name" value="Myosin_head"/>
    <property type="match status" value="1"/>
</dbReference>
<accession>A0ABD3QIC6</accession>
<dbReference type="AlphaFoldDB" id="A0ABD3QIC6"/>
<dbReference type="SMART" id="SM00242">
    <property type="entry name" value="MYSc"/>
    <property type="match status" value="1"/>
</dbReference>
<keyword evidence="4 6" id="KW-0505">Motor protein</keyword>
<feature type="domain" description="Myosin motor" evidence="8">
    <location>
        <begin position="87"/>
        <end position="845"/>
    </location>
</feature>
<dbReference type="PANTHER" id="PTHR13140:SF845">
    <property type="entry name" value="MYOSIN-LIKE PROTEIN"/>
    <property type="match status" value="1"/>
</dbReference>
<dbReference type="Gene3D" id="1.20.120.720">
    <property type="entry name" value="Myosin VI head, motor domain, U50 subdomain"/>
    <property type="match status" value="1"/>
</dbReference>
<dbReference type="Gene3D" id="1.20.5.190">
    <property type="match status" value="2"/>
</dbReference>
<evidence type="ECO:0000256" key="7">
    <source>
        <dbReference type="SAM" id="Coils"/>
    </source>
</evidence>
<dbReference type="Gene3D" id="6.20.240.20">
    <property type="match status" value="1"/>
</dbReference>
<dbReference type="Gene3D" id="3.40.850.10">
    <property type="entry name" value="Kinesin motor domain"/>
    <property type="match status" value="1"/>
</dbReference>
<dbReference type="Gene3D" id="1.10.10.820">
    <property type="match status" value="1"/>
</dbReference>
<dbReference type="EMBL" id="JALLPJ020000177">
    <property type="protein sequence ID" value="KAL3799693.1"/>
    <property type="molecule type" value="Genomic_DNA"/>
</dbReference>
<dbReference type="GO" id="GO:0005524">
    <property type="term" value="F:ATP binding"/>
    <property type="evidence" value="ECO:0007669"/>
    <property type="project" value="UniProtKB-UniRule"/>
</dbReference>
<evidence type="ECO:0000259" key="8">
    <source>
        <dbReference type="PROSITE" id="PS51456"/>
    </source>
</evidence>
<feature type="region of interest" description="Actin-binding" evidence="6">
    <location>
        <begin position="684"/>
        <end position="706"/>
    </location>
</feature>
<keyword evidence="10" id="KW-1185">Reference proteome</keyword>
<evidence type="ECO:0000313" key="10">
    <source>
        <dbReference type="Proteomes" id="UP001530400"/>
    </source>
</evidence>
<dbReference type="Proteomes" id="UP001530400">
    <property type="component" value="Unassembled WGS sequence"/>
</dbReference>
<keyword evidence="5 6" id="KW-0009">Actin-binding</keyword>
<reference evidence="9 10" key="1">
    <citation type="submission" date="2024-10" db="EMBL/GenBank/DDBJ databases">
        <title>Updated reference genomes for cyclostephanoid diatoms.</title>
        <authorList>
            <person name="Roberts W.R."/>
            <person name="Alverson A.J."/>
        </authorList>
    </citation>
    <scope>NUCLEOTIDE SEQUENCE [LARGE SCALE GENOMIC DNA]</scope>
    <source>
        <strain evidence="9 10">AJA010-31</strain>
    </source>
</reference>
<keyword evidence="1 6" id="KW-0547">Nucleotide-binding</keyword>
<feature type="binding site" evidence="6">
    <location>
        <begin position="191"/>
        <end position="198"/>
    </location>
    <ligand>
        <name>ATP</name>
        <dbReference type="ChEBI" id="CHEBI:30616"/>
    </ligand>
</feature>
<dbReference type="GO" id="GO:0016459">
    <property type="term" value="C:myosin complex"/>
    <property type="evidence" value="ECO:0007669"/>
    <property type="project" value="UniProtKB-KW"/>
</dbReference>
<dbReference type="GO" id="GO:0003774">
    <property type="term" value="F:cytoskeletal motor activity"/>
    <property type="evidence" value="ECO:0007669"/>
    <property type="project" value="UniProtKB-UniRule"/>
</dbReference>
<proteinExistence type="inferred from homology"/>
<dbReference type="GO" id="GO:0003779">
    <property type="term" value="F:actin binding"/>
    <property type="evidence" value="ECO:0007669"/>
    <property type="project" value="UniProtKB-KW"/>
</dbReference>
<sequence length="1213" mass="137741">MEPGTKVWTYQSTGDDPWILSEVLTRTPDLLTLKFLSGDDTGSTTTRPLVSSTSLNEDGTKMEMGDKKYEGVELANPPLSESEIKEGSDADMISLPHLHEPAILHAVSERYFRGEIYTWTGPVLIAVNPFQRLPLYTREILESYRQEGLLRSQNLLDAQKALGPHVYSVADRSYRQMMSEQRKSQSILISGESGAGKTETTKIVMLYLTTLGSNESDGESGEGGSGKLSIMERVLQSNPILEAFGNAKTLRNDNSSRFGKFIELGFNRAGILQGAKVQTYLLEKVRLGFHASGERNYHIFYQLLRGATEEQHHKYCFHDGITGGLELANFFHYTGQGGAPQLREFTDEEGLKYTLKSMSSMGWSDDKIDNVLSIIAGILHLGQVKFESKLSEGGQEIAQLADEKTVADAAKLLGVDLQKLITALTVRIMVTRGEEIRIDLAPDKAADARDSLAKTIYGAMFLWVVKEVNNSIKWENDKDIRSSAGVLDIFGFESFAINSFEQLCINFTNEALQQQFNKFIFKLEQEEYERESINWAFIEFPDNQDCLDTIQARPKGILPMLDDECKLGQRGSDKNWAQRLNEIYLPERNQTISENTRFSATAIQKAKGIFCVRHFAGNVQYTAETGFLEKNRDEIPLTAKSLFEEDSSDLIKEVYEVQMEQSEEETGKGPAKQKTVSQQFKQQLQSLIEMIETTDPHYIRCLKPNDAAKPKLLTRKRLTEQLRYGGVLEAVRVARMGYPVRLDHAGFFKRYRMLLPSVPEEKLAWSMEDEDPQKLCVKFLDILLEEGAKPLVYENADGTITRANKIRMAQRQPEPMVFAKTDVQLGKTKVFMRKGPHDLLESHRVFHQSASSTLIQSWMKGMQQRRRYLIMADAALDIQRWYRGCMGRARWWRLREAQAGQLLTNNFRMQVVRIKYNRSRAGTISLQAQYRGRATRRLIALTKIQAYRRMYIRKNAFRKLRSASVAIQCCVRRGIAKKEFNELKRSQKDMGKLKEHNEKLKMEMASLKAMLQAQAASDAGKAENKKAIEEKEEEIKKLEIRVSQLERELANEKEFVQKLEKELAAQKENNHRIVQDLQYQKELLAKSPQVSEQARKHSRAQSAGIPAVTEPLAEAVVVGHTITPEALAMHRAEVARLEAQLEEERKMRHAASREIRSLRSALEGKGEYDATASTKFISDTMSEVTESEMDRSDVANLNDIEPEMRCVTTCCFG</sequence>
<keyword evidence="3 6" id="KW-0518">Myosin</keyword>
<evidence type="ECO:0000256" key="5">
    <source>
        <dbReference type="ARBA" id="ARBA00023203"/>
    </source>
</evidence>
<dbReference type="PROSITE" id="PS51456">
    <property type="entry name" value="MYOSIN_MOTOR"/>
    <property type="match status" value="1"/>
</dbReference>
<keyword evidence="2 6" id="KW-0067">ATP-binding</keyword>
<dbReference type="InterPro" id="IPR001609">
    <property type="entry name" value="Myosin_head_motor_dom-like"/>
</dbReference>
<organism evidence="9 10">
    <name type="scientific">Cyclotella atomus</name>
    <dbReference type="NCBI Taxonomy" id="382360"/>
    <lineage>
        <taxon>Eukaryota</taxon>
        <taxon>Sar</taxon>
        <taxon>Stramenopiles</taxon>
        <taxon>Ochrophyta</taxon>
        <taxon>Bacillariophyta</taxon>
        <taxon>Coscinodiscophyceae</taxon>
        <taxon>Thalassiosirophycidae</taxon>
        <taxon>Stephanodiscales</taxon>
        <taxon>Stephanodiscaceae</taxon>
        <taxon>Cyclotella</taxon>
    </lineage>
</organism>
<feature type="coiled-coil region" evidence="7">
    <location>
        <begin position="1127"/>
        <end position="1161"/>
    </location>
</feature>
<comment type="caution">
    <text evidence="9">The sequence shown here is derived from an EMBL/GenBank/DDBJ whole genome shotgun (WGS) entry which is preliminary data.</text>
</comment>
<gene>
    <name evidence="9" type="ORF">ACHAWO_002877</name>
</gene>
<dbReference type="InterPro" id="IPR000048">
    <property type="entry name" value="IQ_motif_EF-hand-BS"/>
</dbReference>
<dbReference type="InterPro" id="IPR036961">
    <property type="entry name" value="Kinesin_motor_dom_sf"/>
</dbReference>
<dbReference type="PANTHER" id="PTHR13140">
    <property type="entry name" value="MYOSIN"/>
    <property type="match status" value="1"/>
</dbReference>
<dbReference type="PRINTS" id="PR00193">
    <property type="entry name" value="MYOSINHEAVY"/>
</dbReference>
<dbReference type="SUPFAM" id="SSF52540">
    <property type="entry name" value="P-loop containing nucleoside triphosphate hydrolases"/>
    <property type="match status" value="1"/>
</dbReference>
<comment type="similarity">
    <text evidence="6">Belongs to the TRAFAC class myosin-kinesin ATPase superfamily. Myosin family.</text>
</comment>
<evidence type="ECO:0000256" key="3">
    <source>
        <dbReference type="ARBA" id="ARBA00023123"/>
    </source>
</evidence>
<protein>
    <recommendedName>
        <fullName evidence="8">Myosin motor domain-containing protein</fullName>
    </recommendedName>
</protein>
<evidence type="ECO:0000256" key="4">
    <source>
        <dbReference type="ARBA" id="ARBA00023175"/>
    </source>
</evidence>
<name>A0ABD3QIC6_9STRA</name>
<evidence type="ECO:0000256" key="1">
    <source>
        <dbReference type="ARBA" id="ARBA00022741"/>
    </source>
</evidence>
<dbReference type="InterPro" id="IPR027417">
    <property type="entry name" value="P-loop_NTPase"/>
</dbReference>
<dbReference type="Gene3D" id="1.20.58.530">
    <property type="match status" value="1"/>
</dbReference>
<evidence type="ECO:0000256" key="6">
    <source>
        <dbReference type="PROSITE-ProRule" id="PRU00782"/>
    </source>
</evidence>
<evidence type="ECO:0000256" key="2">
    <source>
        <dbReference type="ARBA" id="ARBA00022840"/>
    </source>
</evidence>